<organism evidence="3 4">
    <name type="scientific">Paraburkholderia sejongensis</name>
    <dbReference type="NCBI Taxonomy" id="2886946"/>
    <lineage>
        <taxon>Bacteria</taxon>
        <taxon>Pseudomonadati</taxon>
        <taxon>Pseudomonadota</taxon>
        <taxon>Betaproteobacteria</taxon>
        <taxon>Burkholderiales</taxon>
        <taxon>Burkholderiaceae</taxon>
        <taxon>Paraburkholderia</taxon>
    </lineage>
</organism>
<comment type="caution">
    <text evidence="3">The sequence shown here is derived from an EMBL/GenBank/DDBJ whole genome shotgun (WGS) entry which is preliminary data.</text>
</comment>
<evidence type="ECO:0000256" key="1">
    <source>
        <dbReference type="SAM" id="MobiDB-lite"/>
    </source>
</evidence>
<dbReference type="RefSeq" id="WP_230512140.1">
    <property type="nucleotide sequence ID" value="NZ_JAJITD010000014.1"/>
</dbReference>
<evidence type="ECO:0000313" key="4">
    <source>
        <dbReference type="Proteomes" id="UP001431019"/>
    </source>
</evidence>
<feature type="compositionally biased region" description="Polar residues" evidence="1">
    <location>
        <begin position="29"/>
        <end position="40"/>
    </location>
</feature>
<proteinExistence type="predicted"/>
<protein>
    <submittedName>
        <fullName evidence="3">Uncharacterized protein</fullName>
    </submittedName>
</protein>
<dbReference type="EMBL" id="JAJITD010000014">
    <property type="protein sequence ID" value="MCC8395778.1"/>
    <property type="molecule type" value="Genomic_DNA"/>
</dbReference>
<feature type="chain" id="PRO_5045090407" evidence="2">
    <location>
        <begin position="28"/>
        <end position="74"/>
    </location>
</feature>
<feature type="signal peptide" evidence="2">
    <location>
        <begin position="1"/>
        <end position="27"/>
    </location>
</feature>
<evidence type="ECO:0000313" key="3">
    <source>
        <dbReference type="EMBL" id="MCC8395778.1"/>
    </source>
</evidence>
<name>A0ABS8K112_9BURK</name>
<sequence>MNRFGTVVPALAAFVIANAMWPAAASAQMGMSANRQMQDTQRAAQKKARKAKSEPAGQTNKTDHPASAPAAASQ</sequence>
<accession>A0ABS8K112</accession>
<keyword evidence="4" id="KW-1185">Reference proteome</keyword>
<evidence type="ECO:0000256" key="2">
    <source>
        <dbReference type="SAM" id="SignalP"/>
    </source>
</evidence>
<feature type="region of interest" description="Disordered" evidence="1">
    <location>
        <begin position="26"/>
        <end position="74"/>
    </location>
</feature>
<keyword evidence="2" id="KW-0732">Signal</keyword>
<dbReference type="Proteomes" id="UP001431019">
    <property type="component" value="Unassembled WGS sequence"/>
</dbReference>
<gene>
    <name evidence="3" type="ORF">LJ656_24650</name>
</gene>
<reference evidence="3 4" key="1">
    <citation type="submission" date="2021-11" db="EMBL/GenBank/DDBJ databases">
        <authorList>
            <person name="Oh E.-T."/>
            <person name="Kim S.-B."/>
        </authorList>
    </citation>
    <scope>NUCLEOTIDE SEQUENCE [LARGE SCALE GENOMIC DNA]</scope>
    <source>
        <strain evidence="3 4">MMS20-SJTR3</strain>
    </source>
</reference>